<dbReference type="CDD" id="cd03225">
    <property type="entry name" value="ABC_cobalt_CbiO_domain1"/>
    <property type="match status" value="1"/>
</dbReference>
<dbReference type="NCBIfam" id="TIGR04520">
    <property type="entry name" value="ECF_ATPase_1"/>
    <property type="match status" value="1"/>
</dbReference>
<dbReference type="PANTHER" id="PTHR43553">
    <property type="entry name" value="HEAVY METAL TRANSPORTER"/>
    <property type="match status" value="1"/>
</dbReference>
<proteinExistence type="inferred from homology"/>
<dbReference type="InterPro" id="IPR030947">
    <property type="entry name" value="EcfA_1"/>
</dbReference>
<evidence type="ECO:0000256" key="8">
    <source>
        <dbReference type="ARBA" id="ARBA00023136"/>
    </source>
</evidence>
<keyword evidence="7" id="KW-1278">Translocase</keyword>
<dbReference type="SUPFAM" id="SSF52540">
    <property type="entry name" value="P-loop containing nucleoside triphosphate hydrolases"/>
    <property type="match status" value="1"/>
</dbReference>
<feature type="domain" description="ABC transporter" evidence="9">
    <location>
        <begin position="2"/>
        <end position="239"/>
    </location>
</feature>
<evidence type="ECO:0000256" key="2">
    <source>
        <dbReference type="ARBA" id="ARBA00005417"/>
    </source>
</evidence>
<organism evidence="10 11">
    <name type="scientific">Candidatus Aquicultor primus</name>
    <dbReference type="NCBI Taxonomy" id="1797195"/>
    <lineage>
        <taxon>Bacteria</taxon>
        <taxon>Bacillati</taxon>
        <taxon>Actinomycetota</taxon>
        <taxon>Candidatus Aquicultoria</taxon>
        <taxon>Candidatus Aquicultorales</taxon>
        <taxon>Candidatus Aquicultoraceae</taxon>
        <taxon>Candidatus Aquicultor</taxon>
    </lineage>
</organism>
<evidence type="ECO:0000256" key="3">
    <source>
        <dbReference type="ARBA" id="ARBA00022448"/>
    </source>
</evidence>
<dbReference type="GO" id="GO:0043190">
    <property type="term" value="C:ATP-binding cassette (ABC) transporter complex"/>
    <property type="evidence" value="ECO:0007669"/>
    <property type="project" value="TreeGrafter"/>
</dbReference>
<dbReference type="SMART" id="SM00382">
    <property type="entry name" value="AAA"/>
    <property type="match status" value="1"/>
</dbReference>
<dbReference type="Proteomes" id="UP000178086">
    <property type="component" value="Unassembled WGS sequence"/>
</dbReference>
<evidence type="ECO:0000256" key="1">
    <source>
        <dbReference type="ARBA" id="ARBA00004236"/>
    </source>
</evidence>
<dbReference type="InterPro" id="IPR017871">
    <property type="entry name" value="ABC_transporter-like_CS"/>
</dbReference>
<evidence type="ECO:0000313" key="11">
    <source>
        <dbReference type="Proteomes" id="UP000178086"/>
    </source>
</evidence>
<protein>
    <submittedName>
        <fullName evidence="10">Energy-coupling factor transporter ATPase</fullName>
    </submittedName>
</protein>
<dbReference type="FunFam" id="3.40.50.300:FF:000224">
    <property type="entry name" value="Energy-coupling factor transporter ATP-binding protein EcfA"/>
    <property type="match status" value="1"/>
</dbReference>
<dbReference type="EMBL" id="MELI01000031">
    <property type="protein sequence ID" value="OFW34787.1"/>
    <property type="molecule type" value="Genomic_DNA"/>
</dbReference>
<keyword evidence="8" id="KW-0472">Membrane</keyword>
<comment type="caution">
    <text evidence="10">The sequence shown here is derived from an EMBL/GenBank/DDBJ whole genome shotgun (WGS) entry which is preliminary data.</text>
</comment>
<keyword evidence="6" id="KW-0067">ATP-binding</keyword>
<dbReference type="InterPro" id="IPR003593">
    <property type="entry name" value="AAA+_ATPase"/>
</dbReference>
<comment type="subcellular location">
    <subcellularLocation>
        <location evidence="1">Cell membrane</location>
    </subcellularLocation>
</comment>
<evidence type="ECO:0000256" key="7">
    <source>
        <dbReference type="ARBA" id="ARBA00022967"/>
    </source>
</evidence>
<dbReference type="GO" id="GO:0042626">
    <property type="term" value="F:ATPase-coupled transmembrane transporter activity"/>
    <property type="evidence" value="ECO:0007669"/>
    <property type="project" value="TreeGrafter"/>
</dbReference>
<comment type="similarity">
    <text evidence="2">Belongs to the ABC transporter superfamily.</text>
</comment>
<dbReference type="InterPro" id="IPR015856">
    <property type="entry name" value="ABC_transpr_CbiO/EcfA_su"/>
</dbReference>
<dbReference type="AlphaFoldDB" id="A0A1F2UP92"/>
<dbReference type="InterPro" id="IPR003439">
    <property type="entry name" value="ABC_transporter-like_ATP-bd"/>
</dbReference>
<dbReference type="Pfam" id="PF00005">
    <property type="entry name" value="ABC_tran"/>
    <property type="match status" value="1"/>
</dbReference>
<evidence type="ECO:0000313" key="10">
    <source>
        <dbReference type="EMBL" id="OFW34787.1"/>
    </source>
</evidence>
<dbReference type="PROSITE" id="PS50893">
    <property type="entry name" value="ABC_TRANSPORTER_2"/>
    <property type="match status" value="1"/>
</dbReference>
<gene>
    <name evidence="10" type="ORF">A2074_06545</name>
</gene>
<dbReference type="InterPro" id="IPR050095">
    <property type="entry name" value="ECF_ABC_transporter_ATP-bd"/>
</dbReference>
<dbReference type="GO" id="GO:0016887">
    <property type="term" value="F:ATP hydrolysis activity"/>
    <property type="evidence" value="ECO:0007669"/>
    <property type="project" value="InterPro"/>
</dbReference>
<accession>A0A1F2UP92</accession>
<keyword evidence="5" id="KW-0547">Nucleotide-binding</keyword>
<keyword evidence="4" id="KW-1003">Cell membrane</keyword>
<dbReference type="PROSITE" id="PS00211">
    <property type="entry name" value="ABC_TRANSPORTER_1"/>
    <property type="match status" value="1"/>
</dbReference>
<dbReference type="PANTHER" id="PTHR43553:SF24">
    <property type="entry name" value="ENERGY-COUPLING FACTOR TRANSPORTER ATP-BINDING PROTEIN ECFA1"/>
    <property type="match status" value="1"/>
</dbReference>
<evidence type="ECO:0000256" key="5">
    <source>
        <dbReference type="ARBA" id="ARBA00022741"/>
    </source>
</evidence>
<name>A0A1F2UP92_9ACTN</name>
<dbReference type="InterPro" id="IPR027417">
    <property type="entry name" value="P-loop_NTPase"/>
</dbReference>
<keyword evidence="3" id="KW-0813">Transport</keyword>
<evidence type="ECO:0000256" key="4">
    <source>
        <dbReference type="ARBA" id="ARBA00022475"/>
    </source>
</evidence>
<dbReference type="Gene3D" id="3.40.50.300">
    <property type="entry name" value="P-loop containing nucleotide triphosphate hydrolases"/>
    <property type="match status" value="1"/>
</dbReference>
<dbReference type="GO" id="GO:0005524">
    <property type="term" value="F:ATP binding"/>
    <property type="evidence" value="ECO:0007669"/>
    <property type="project" value="UniProtKB-KW"/>
</dbReference>
<evidence type="ECO:0000259" key="9">
    <source>
        <dbReference type="PROSITE" id="PS50893"/>
    </source>
</evidence>
<sequence>MIKFKNVSFDYGDDENKINALKDISLTIEDGEFVAILGHNGSGKSTLARLINGLLAPSHGEGLVDGSSTVDSSAVWRIRQQVGMVFQNPDNQIIASRVEEDVAFGPENLGCEPAKIRARVDEALAVVGMRELAHSDPHLLSGGQKQRVAIAGALAMKPKYLVFDEATSMLDPKGREEIVATTRRLNSDYGITIIFITHIPEEAALAGRVVVLSGGTIAMDGTPQAVFSDVDAAAALGIGVPKARLLAHGLERAGIDIPGSILTVDDLVAALC</sequence>
<evidence type="ECO:0000256" key="6">
    <source>
        <dbReference type="ARBA" id="ARBA00022840"/>
    </source>
</evidence>
<reference evidence="10 11" key="1">
    <citation type="journal article" date="2016" name="Nat. Commun.">
        <title>Thousands of microbial genomes shed light on interconnected biogeochemical processes in an aquifer system.</title>
        <authorList>
            <person name="Anantharaman K."/>
            <person name="Brown C.T."/>
            <person name="Hug L.A."/>
            <person name="Sharon I."/>
            <person name="Castelle C.J."/>
            <person name="Probst A.J."/>
            <person name="Thomas B.C."/>
            <person name="Singh A."/>
            <person name="Wilkins M.J."/>
            <person name="Karaoz U."/>
            <person name="Brodie E.L."/>
            <person name="Williams K.H."/>
            <person name="Hubbard S.S."/>
            <person name="Banfield J.F."/>
        </authorList>
    </citation>
    <scope>NUCLEOTIDE SEQUENCE [LARGE SCALE GENOMIC DNA]</scope>
</reference>